<dbReference type="InterPro" id="IPR004813">
    <property type="entry name" value="OPT"/>
</dbReference>
<keyword evidence="3" id="KW-0813">Transport</keyword>
<keyword evidence="6" id="KW-0653">Protein transport</keyword>
<dbReference type="NCBIfam" id="TIGR00728">
    <property type="entry name" value="OPT_sfam"/>
    <property type="match status" value="1"/>
</dbReference>
<keyword evidence="7 11" id="KW-1133">Transmembrane helix</keyword>
<sequence>MTERSRESMEEASSHEITSPLIPGEDKKHGDFHGQSSSSQSTDEENSPVEQVALTVPTTDDPSLPVLTFRMWVLGTLSCVLLSFLNQFFWYRTEPLSITAISAQIAVVPLGQLMASKITNRVFFKGSRWEFNLNPGPFNVKEHVLITIFANSGAGTVYAIHIVTVVKVFYKRHITFFVSLLVILTTQVLGFGWAGIFRRYLVEPAAMWWPANLVQVSLFRHVHIFYHFTIQYLLHIKVVLNLSSHFFPPYFWVMNIPWIPVFFGWPSSLLLLTGWYLESSCHRALHEKEVRPKGGLTRTQFFLIAFMCSFAYYVFPGYLFQMLTSLSWICWIFPTNVLAQQLGSGLYGLGIGAVGLDWSTISAYLGSPLASPWFATANVAAGFFFVMYILTPLSYWLNIYKAKTFPIFSNSMFTSDGQEYNITAIIDSNFHLDYDAYDREGPLYISIIFTITYGVGFAALTATIVHVALFHGREIWEQSKASFKEKKMDIHTRLMQRYNQVPEWWFVVLLLANIALTIFTCEYYNDQLQLPWWGVLLACGIAIFFTLPIGIITAITNQAPGLNVITEYIIGYIYPGYPVANMCFKVYGYISMSQAVTFLQDFKLGHYMKIPPRTMFMAQVVGTLIAAIVYLSTAWWLMETIPDICEDTTSVWTCPSDTVFYDASVIWGLIGPRRIFGDLGTYEAVNWFFLVGAVAPIFVWLATKAFPRQEWIRLINMPVFMGATSSMPPATAVNYTSWIILGFLSGFVVYRYRPDWWKRHNYVLSGALDAGLAFMGVLLYFSLGLEDISLSWWGNDLDGCPLATCPTAKGVVVEAMETQSEGGGDKSIASIRTMAQQLEARIESQRTTQLELLSYLQSQIGPTIVPTIDLSLKVLSAFNDRPFTPTPPLPDPKPNPRKPIEPTLPSTPEPHRSRLPSPEPKPTNPIDQSPKLSLKPENSEPTPQAEPEKFSPIDEMGNPLSLVRAMVAVCLLEIVPFSRIDSSAVLRKLEGDQKATEEEKAALREMGGESGAILAVEMALRSMAEENGGVELEFVVGDKSRVVVLGIDRTRLMKELPESKQFHSRDLNSGVGNGSLSQNQQQVVTSGSDGNGGGVFGMGGPSSRPMQDMWMNPNDAHMASFPPMFPGSGQPGSFMGPRGAPNPRVMGMMGMPRGMGGVPPMHRASSMGPNATMDGPNSMSHKPRSEEEELKDVEALLNKKTYRELQKSKTGEEILDLIHRPTAKETAVAAKFKTKGGSQLKEYCSSLTKEDCRRQSNSMLACEKVHFRRIIALHTDVNLGDCSFLDTCRHMKTCKYVHYELDPTPDVSHMMMGPPALAPPRQLRPQRAEYCSEVELGQPQWINCDIRNFRMDILGQFGVIMADPPWDIHMELPYGTMADDEMRNLNVPALQTDGLIFLWVTGRAMELGQFWGYKRIEEIIWVKTNQLQRIIRTGRTGHWLNHSKEHCLVGIKGEPLVNRNIDTDVIVAEVRETSRKPDEMYPLLERVSPRTRKLELFARMHNTHAGWMSLGNQLSGVRLVDEGLRARFKAAYPEVEVQPASPPRPSAMEVDSNAAQMRSPFSEPAAPEAPYAASEVKPSPMDVEMAG</sequence>
<dbReference type="InterPro" id="IPR004648">
    <property type="entry name" value="Oligpept_transpt"/>
</dbReference>
<evidence type="ECO:0000313" key="12">
    <source>
        <dbReference type="EMBL" id="RXH95809.1"/>
    </source>
</evidence>
<feature type="transmembrane region" description="Helical" evidence="11">
    <location>
        <begin position="373"/>
        <end position="397"/>
    </location>
</feature>
<dbReference type="NCBIfam" id="TIGR00727">
    <property type="entry name" value="ISP4_OPT"/>
    <property type="match status" value="1"/>
</dbReference>
<feature type="compositionally biased region" description="Gly residues" evidence="10">
    <location>
        <begin position="1089"/>
        <end position="1100"/>
    </location>
</feature>
<feature type="transmembrane region" description="Helical" evidence="11">
    <location>
        <begin position="256"/>
        <end position="277"/>
    </location>
</feature>
<comment type="similarity">
    <text evidence="9">Belongs to the MT-A70-like family.</text>
</comment>
<dbReference type="GO" id="GO:0035673">
    <property type="term" value="F:oligopeptide transmembrane transporter activity"/>
    <property type="evidence" value="ECO:0007669"/>
    <property type="project" value="InterPro"/>
</dbReference>
<feature type="region of interest" description="Disordered" evidence="10">
    <location>
        <begin position="883"/>
        <end position="953"/>
    </location>
</feature>
<feature type="region of interest" description="Disordered" evidence="10">
    <location>
        <begin position="1537"/>
        <end position="1587"/>
    </location>
</feature>
<protein>
    <recommendedName>
        <fullName evidence="14">N6-adenosine-methyltransferase MT-A70-like</fullName>
    </recommendedName>
</protein>
<evidence type="ECO:0000256" key="2">
    <source>
        <dbReference type="ARBA" id="ARBA00005484"/>
    </source>
</evidence>
<organism evidence="12 13">
    <name type="scientific">Malus domestica</name>
    <name type="common">Apple</name>
    <name type="synonym">Pyrus malus</name>
    <dbReference type="NCBI Taxonomy" id="3750"/>
    <lineage>
        <taxon>Eukaryota</taxon>
        <taxon>Viridiplantae</taxon>
        <taxon>Streptophyta</taxon>
        <taxon>Embryophyta</taxon>
        <taxon>Tracheophyta</taxon>
        <taxon>Spermatophyta</taxon>
        <taxon>Magnoliopsida</taxon>
        <taxon>eudicotyledons</taxon>
        <taxon>Gunneridae</taxon>
        <taxon>Pentapetalae</taxon>
        <taxon>rosids</taxon>
        <taxon>fabids</taxon>
        <taxon>Rosales</taxon>
        <taxon>Rosaceae</taxon>
        <taxon>Amygdaloideae</taxon>
        <taxon>Maleae</taxon>
        <taxon>Malus</taxon>
    </lineage>
</organism>
<comment type="similarity">
    <text evidence="2">Belongs to the oligopeptide OPT transporter (TC 2.A.67.1) family.</text>
</comment>
<feature type="compositionally biased region" description="Polar residues" evidence="10">
    <location>
        <begin position="1074"/>
        <end position="1085"/>
    </location>
</feature>
<dbReference type="Pfam" id="PF05063">
    <property type="entry name" value="MT-A70"/>
    <property type="match status" value="1"/>
</dbReference>
<name>A0A498JIS8_MALDO</name>
<keyword evidence="5" id="KW-0571">Peptide transport</keyword>
<comment type="caution">
    <text evidence="12">The sequence shown here is derived from an EMBL/GenBank/DDBJ whole genome shotgun (WGS) entry which is preliminary data.</text>
</comment>
<dbReference type="PANTHER" id="PTHR22601">
    <property type="entry name" value="ISP4 LIKE PROTEIN"/>
    <property type="match status" value="1"/>
</dbReference>
<evidence type="ECO:0000256" key="4">
    <source>
        <dbReference type="ARBA" id="ARBA00022692"/>
    </source>
</evidence>
<keyword evidence="8 11" id="KW-0472">Membrane</keyword>
<feature type="transmembrane region" description="Helical" evidence="11">
    <location>
        <begin position="298"/>
        <end position="315"/>
    </location>
</feature>
<comment type="subcellular location">
    <subcellularLocation>
        <location evidence="1">Membrane</location>
        <topology evidence="1">Multi-pass membrane protein</topology>
    </subcellularLocation>
</comment>
<dbReference type="EMBL" id="RDQH01000332">
    <property type="protein sequence ID" value="RXH95809.1"/>
    <property type="molecule type" value="Genomic_DNA"/>
</dbReference>
<feature type="transmembrane region" description="Helical" evidence="11">
    <location>
        <begin position="176"/>
        <end position="197"/>
    </location>
</feature>
<proteinExistence type="inferred from homology"/>
<feature type="compositionally biased region" description="Low complexity" evidence="10">
    <location>
        <begin position="1559"/>
        <end position="1575"/>
    </location>
</feature>
<gene>
    <name evidence="12" type="ORF">DVH24_008309</name>
</gene>
<dbReference type="InterPro" id="IPR029063">
    <property type="entry name" value="SAM-dependent_MTases_sf"/>
</dbReference>
<feature type="transmembrane region" description="Helical" evidence="11">
    <location>
        <begin position="504"/>
        <end position="525"/>
    </location>
</feature>
<evidence type="ECO:0000313" key="13">
    <source>
        <dbReference type="Proteomes" id="UP000290289"/>
    </source>
</evidence>
<reference evidence="12 13" key="1">
    <citation type="submission" date="2018-10" db="EMBL/GenBank/DDBJ databases">
        <title>A high-quality apple genome assembly.</title>
        <authorList>
            <person name="Hu J."/>
        </authorList>
    </citation>
    <scope>NUCLEOTIDE SEQUENCE [LARGE SCALE GENOMIC DNA]</scope>
    <source>
        <strain evidence="13">cv. HFTH1</strain>
        <tissue evidence="12">Young leaf</tissue>
    </source>
</reference>
<dbReference type="GO" id="GO:0015031">
    <property type="term" value="P:protein transport"/>
    <property type="evidence" value="ECO:0007669"/>
    <property type="project" value="UniProtKB-KW"/>
</dbReference>
<dbReference type="PROSITE" id="PS51143">
    <property type="entry name" value="MT_A70"/>
    <property type="match status" value="1"/>
</dbReference>
<evidence type="ECO:0000256" key="8">
    <source>
        <dbReference type="ARBA" id="ARBA00023136"/>
    </source>
</evidence>
<evidence type="ECO:0000256" key="5">
    <source>
        <dbReference type="ARBA" id="ARBA00022856"/>
    </source>
</evidence>
<feature type="compositionally biased region" description="Pro residues" evidence="10">
    <location>
        <begin position="884"/>
        <end position="893"/>
    </location>
</feature>
<feature type="transmembrane region" description="Helical" evidence="11">
    <location>
        <begin position="762"/>
        <end position="781"/>
    </location>
</feature>
<evidence type="ECO:0000256" key="3">
    <source>
        <dbReference type="ARBA" id="ARBA00022448"/>
    </source>
</evidence>
<feature type="region of interest" description="Disordered" evidence="10">
    <location>
        <begin position="1"/>
        <end position="50"/>
    </location>
</feature>
<feature type="transmembrane region" description="Helical" evidence="11">
    <location>
        <begin position="346"/>
        <end position="367"/>
    </location>
</feature>
<feature type="region of interest" description="Disordered" evidence="10">
    <location>
        <begin position="1060"/>
        <end position="1105"/>
    </location>
</feature>
<dbReference type="Proteomes" id="UP000290289">
    <property type="component" value="Chromosome 6"/>
</dbReference>
<dbReference type="Pfam" id="PF03169">
    <property type="entry name" value="OPT"/>
    <property type="match status" value="1"/>
</dbReference>
<feature type="transmembrane region" description="Helical" evidence="11">
    <location>
        <begin position="71"/>
        <end position="90"/>
    </location>
</feature>
<keyword evidence="4 11" id="KW-0812">Transmembrane</keyword>
<feature type="transmembrane region" description="Helical" evidence="11">
    <location>
        <begin position="684"/>
        <end position="703"/>
    </location>
</feature>
<evidence type="ECO:0000256" key="1">
    <source>
        <dbReference type="ARBA" id="ARBA00004141"/>
    </source>
</evidence>
<feature type="transmembrane region" description="Helical" evidence="11">
    <location>
        <begin position="733"/>
        <end position="750"/>
    </location>
</feature>
<dbReference type="GO" id="GO:0016020">
    <property type="term" value="C:membrane"/>
    <property type="evidence" value="ECO:0007669"/>
    <property type="project" value="UniProtKB-SubCell"/>
</dbReference>
<evidence type="ECO:0000256" key="9">
    <source>
        <dbReference type="PROSITE-ProRule" id="PRU00489"/>
    </source>
</evidence>
<feature type="compositionally biased region" description="Basic and acidic residues" evidence="10">
    <location>
        <begin position="1"/>
        <end position="14"/>
    </location>
</feature>
<dbReference type="SUPFAM" id="SSF53335">
    <property type="entry name" value="S-adenosyl-L-methionine-dependent methyltransferases"/>
    <property type="match status" value="1"/>
</dbReference>
<keyword evidence="13" id="KW-1185">Reference proteome</keyword>
<feature type="transmembrane region" description="Helical" evidence="11">
    <location>
        <begin position="616"/>
        <end position="638"/>
    </location>
</feature>
<feature type="transmembrane region" description="Helical" evidence="11">
    <location>
        <begin position="443"/>
        <end position="469"/>
    </location>
</feature>
<accession>A0A498JIS8</accession>
<feature type="transmembrane region" description="Helical" evidence="11">
    <location>
        <begin position="144"/>
        <end position="170"/>
    </location>
</feature>
<feature type="transmembrane region" description="Helical" evidence="11">
    <location>
        <begin position="532"/>
        <end position="555"/>
    </location>
</feature>
<evidence type="ECO:0000256" key="11">
    <source>
        <dbReference type="SAM" id="Phobius"/>
    </source>
</evidence>
<evidence type="ECO:0000256" key="10">
    <source>
        <dbReference type="SAM" id="MobiDB-lite"/>
    </source>
</evidence>
<evidence type="ECO:0008006" key="14">
    <source>
        <dbReference type="Google" id="ProtNLM"/>
    </source>
</evidence>
<dbReference type="InterPro" id="IPR007757">
    <property type="entry name" value="MT-A70-like"/>
</dbReference>
<evidence type="ECO:0000256" key="7">
    <source>
        <dbReference type="ARBA" id="ARBA00022989"/>
    </source>
</evidence>
<evidence type="ECO:0000256" key="6">
    <source>
        <dbReference type="ARBA" id="ARBA00022927"/>
    </source>
</evidence>